<protein>
    <submittedName>
        <fullName evidence="5">Helix-turn-helix transcriptional regulator</fullName>
    </submittedName>
</protein>
<feature type="domain" description="HTH araC/xylS-type" evidence="4">
    <location>
        <begin position="172"/>
        <end position="269"/>
    </location>
</feature>
<dbReference type="InterPro" id="IPR046532">
    <property type="entry name" value="DUF6597"/>
</dbReference>
<evidence type="ECO:0000259" key="4">
    <source>
        <dbReference type="PROSITE" id="PS01124"/>
    </source>
</evidence>
<evidence type="ECO:0000256" key="1">
    <source>
        <dbReference type="ARBA" id="ARBA00023015"/>
    </source>
</evidence>
<name>A0A941IAX2_9BACI</name>
<organism evidence="5 6">
    <name type="scientific">Virgibacillus salarius</name>
    <dbReference type="NCBI Taxonomy" id="447199"/>
    <lineage>
        <taxon>Bacteria</taxon>
        <taxon>Bacillati</taxon>
        <taxon>Bacillota</taxon>
        <taxon>Bacilli</taxon>
        <taxon>Bacillales</taxon>
        <taxon>Bacillaceae</taxon>
        <taxon>Virgibacillus</taxon>
    </lineage>
</organism>
<gene>
    <name evidence="5" type="ORF">KCX74_01510</name>
</gene>
<dbReference type="InterPro" id="IPR009057">
    <property type="entry name" value="Homeodomain-like_sf"/>
</dbReference>
<sequence length="269" mass="31480">MRNYYPLQPPIFEKSLGNPNYQYQEYLPSKLLSDYVVCYWSVHYHPLDTYPLHRIVPDGCIDIIFDLQSTSLAKGSFAVGLMTTFETMKLRQKQNLLGIRFYADTARRFIMYPPAELMDTQVLLEDIWGQEASLLQEDLLLSKNLPEKINKIEMKLVKLLSKNTHRTDLLLETSMQYLFTNLGIFPIRTLAEKTHFSERTIRRVFKKELGVSPKAFSNIIRFQSSLKELHDNPSSLSNIAANYGYYDQSHYIHQFKRHYGQSPKQILLK</sequence>
<keyword evidence="3" id="KW-0804">Transcription</keyword>
<dbReference type="Pfam" id="PF12833">
    <property type="entry name" value="HTH_18"/>
    <property type="match status" value="1"/>
</dbReference>
<dbReference type="AlphaFoldDB" id="A0A941IAX2"/>
<evidence type="ECO:0000313" key="5">
    <source>
        <dbReference type="EMBL" id="MBR7794715.1"/>
    </source>
</evidence>
<dbReference type="Pfam" id="PF20240">
    <property type="entry name" value="DUF6597"/>
    <property type="match status" value="1"/>
</dbReference>
<keyword evidence="2" id="KW-0238">DNA-binding</keyword>
<dbReference type="PANTHER" id="PTHR43280">
    <property type="entry name" value="ARAC-FAMILY TRANSCRIPTIONAL REGULATOR"/>
    <property type="match status" value="1"/>
</dbReference>
<dbReference type="SUPFAM" id="SSF46689">
    <property type="entry name" value="Homeodomain-like"/>
    <property type="match status" value="1"/>
</dbReference>
<accession>A0A941IAX2</accession>
<dbReference type="PROSITE" id="PS01124">
    <property type="entry name" value="HTH_ARAC_FAMILY_2"/>
    <property type="match status" value="1"/>
</dbReference>
<keyword evidence="6" id="KW-1185">Reference proteome</keyword>
<proteinExistence type="predicted"/>
<dbReference type="Gene3D" id="1.10.10.60">
    <property type="entry name" value="Homeodomain-like"/>
    <property type="match status" value="1"/>
</dbReference>
<dbReference type="GO" id="GO:0043565">
    <property type="term" value="F:sequence-specific DNA binding"/>
    <property type="evidence" value="ECO:0007669"/>
    <property type="project" value="InterPro"/>
</dbReference>
<dbReference type="InterPro" id="IPR018060">
    <property type="entry name" value="HTH_AraC"/>
</dbReference>
<evidence type="ECO:0000313" key="6">
    <source>
        <dbReference type="Proteomes" id="UP000675284"/>
    </source>
</evidence>
<comment type="caution">
    <text evidence="5">The sequence shown here is derived from an EMBL/GenBank/DDBJ whole genome shotgun (WGS) entry which is preliminary data.</text>
</comment>
<dbReference type="RefSeq" id="WP_026680062.1">
    <property type="nucleotide sequence ID" value="NZ_BAAACY010000084.1"/>
</dbReference>
<dbReference type="EMBL" id="JAGSOT010000003">
    <property type="protein sequence ID" value="MBR7794715.1"/>
    <property type="molecule type" value="Genomic_DNA"/>
</dbReference>
<dbReference type="GO" id="GO:0003700">
    <property type="term" value="F:DNA-binding transcription factor activity"/>
    <property type="evidence" value="ECO:0007669"/>
    <property type="project" value="InterPro"/>
</dbReference>
<keyword evidence="1" id="KW-0805">Transcription regulation</keyword>
<reference evidence="5" key="1">
    <citation type="submission" date="2021-04" db="EMBL/GenBank/DDBJ databases">
        <title>Isolation and polyphasic classification of algal microorganism.</title>
        <authorList>
            <person name="Wang S."/>
        </authorList>
    </citation>
    <scope>NUCLEOTIDE SEQUENCE</scope>
    <source>
        <strain evidence="5">720a</strain>
    </source>
</reference>
<dbReference type="SMART" id="SM00342">
    <property type="entry name" value="HTH_ARAC"/>
    <property type="match status" value="1"/>
</dbReference>
<dbReference type="PANTHER" id="PTHR43280:SF2">
    <property type="entry name" value="HTH-TYPE TRANSCRIPTIONAL REGULATOR EXSA"/>
    <property type="match status" value="1"/>
</dbReference>
<dbReference type="Proteomes" id="UP000675284">
    <property type="component" value="Unassembled WGS sequence"/>
</dbReference>
<evidence type="ECO:0000256" key="3">
    <source>
        <dbReference type="ARBA" id="ARBA00023163"/>
    </source>
</evidence>
<evidence type="ECO:0000256" key="2">
    <source>
        <dbReference type="ARBA" id="ARBA00023125"/>
    </source>
</evidence>